<keyword evidence="1" id="KW-0472">Membrane</keyword>
<proteinExistence type="predicted"/>
<dbReference type="Proteomes" id="UP000321058">
    <property type="component" value="Unassembled WGS sequence"/>
</dbReference>
<dbReference type="EMBL" id="BKAJ01000137">
    <property type="protein sequence ID" value="GEP59680.1"/>
    <property type="molecule type" value="Genomic_DNA"/>
</dbReference>
<reference evidence="2 3" key="1">
    <citation type="submission" date="2019-07" db="EMBL/GenBank/DDBJ databases">
        <title>Whole genome shotgun sequence of Reyranella soli NBRC 108950.</title>
        <authorList>
            <person name="Hosoyama A."/>
            <person name="Uohara A."/>
            <person name="Ohji S."/>
            <person name="Ichikawa N."/>
        </authorList>
    </citation>
    <scope>NUCLEOTIDE SEQUENCE [LARGE SCALE GENOMIC DNA]</scope>
    <source>
        <strain evidence="2 3">NBRC 108950</strain>
    </source>
</reference>
<evidence type="ECO:0000313" key="3">
    <source>
        <dbReference type="Proteomes" id="UP000321058"/>
    </source>
</evidence>
<dbReference type="AlphaFoldDB" id="A0A512NL57"/>
<keyword evidence="1" id="KW-1133">Transmembrane helix</keyword>
<sequence length="144" mass="15679">MWPQALEVNRLLTPPRDGCPLYCEGTIMNLFGVIALSCGLVLAAPAVLGAIPENKIKVNAVVCVTKSGIEATRPDMNAKQLESLRCSTAPTSLRVDILPPSVACDPYLFVAATLPDRILRYWIRRDELDEQVLNIAGEDAGCRE</sequence>
<protein>
    <submittedName>
        <fullName evidence="2">Uncharacterized protein</fullName>
    </submittedName>
</protein>
<evidence type="ECO:0000313" key="2">
    <source>
        <dbReference type="EMBL" id="GEP59680.1"/>
    </source>
</evidence>
<keyword evidence="1" id="KW-0812">Transmembrane</keyword>
<accession>A0A512NL57</accession>
<evidence type="ECO:0000256" key="1">
    <source>
        <dbReference type="SAM" id="Phobius"/>
    </source>
</evidence>
<name>A0A512NL57_9HYPH</name>
<feature type="transmembrane region" description="Helical" evidence="1">
    <location>
        <begin position="30"/>
        <end position="51"/>
    </location>
</feature>
<organism evidence="2 3">
    <name type="scientific">Reyranella soli</name>
    <dbReference type="NCBI Taxonomy" id="1230389"/>
    <lineage>
        <taxon>Bacteria</taxon>
        <taxon>Pseudomonadati</taxon>
        <taxon>Pseudomonadota</taxon>
        <taxon>Alphaproteobacteria</taxon>
        <taxon>Hyphomicrobiales</taxon>
        <taxon>Reyranellaceae</taxon>
        <taxon>Reyranella</taxon>
    </lineage>
</organism>
<comment type="caution">
    <text evidence="2">The sequence shown here is derived from an EMBL/GenBank/DDBJ whole genome shotgun (WGS) entry which is preliminary data.</text>
</comment>
<keyword evidence="3" id="KW-1185">Reference proteome</keyword>
<gene>
    <name evidence="2" type="ORF">RSO01_68460</name>
</gene>